<dbReference type="PANTHER" id="PTHR10381">
    <property type="entry name" value="ATP-DEPENDENT CLP PROTEASE PROTEOLYTIC SUBUNIT"/>
    <property type="match status" value="1"/>
</dbReference>
<organism evidence="9 10">
    <name type="scientific">Helianthus annuus</name>
    <name type="common">Common sunflower</name>
    <dbReference type="NCBI Taxonomy" id="4232"/>
    <lineage>
        <taxon>Eukaryota</taxon>
        <taxon>Viridiplantae</taxon>
        <taxon>Streptophyta</taxon>
        <taxon>Embryophyta</taxon>
        <taxon>Tracheophyta</taxon>
        <taxon>Spermatophyta</taxon>
        <taxon>Magnoliopsida</taxon>
        <taxon>eudicotyledons</taxon>
        <taxon>Gunneridae</taxon>
        <taxon>Pentapetalae</taxon>
        <taxon>asterids</taxon>
        <taxon>campanulids</taxon>
        <taxon>Asterales</taxon>
        <taxon>Asteraceae</taxon>
        <taxon>Asteroideae</taxon>
        <taxon>Heliantheae alliance</taxon>
        <taxon>Heliantheae</taxon>
        <taxon>Helianthus</taxon>
    </lineage>
</organism>
<dbReference type="GO" id="GO:0004252">
    <property type="term" value="F:serine-type endopeptidase activity"/>
    <property type="evidence" value="ECO:0000318"/>
    <property type="project" value="GO_Central"/>
</dbReference>
<dbReference type="Gene3D" id="3.90.226.10">
    <property type="entry name" value="2-enoyl-CoA Hydratase, Chain A, domain 1"/>
    <property type="match status" value="1"/>
</dbReference>
<dbReference type="GO" id="GO:0009532">
    <property type="term" value="C:plastid stroma"/>
    <property type="evidence" value="ECO:0007669"/>
    <property type="project" value="UniProtKB-ARBA"/>
</dbReference>
<keyword evidence="3" id="KW-0645">Protease</keyword>
<evidence type="ECO:0000256" key="5">
    <source>
        <dbReference type="ARBA" id="ARBA00022825"/>
    </source>
</evidence>
<evidence type="ECO:0000256" key="1">
    <source>
        <dbReference type="ARBA" id="ARBA00007039"/>
    </source>
</evidence>
<dbReference type="SUPFAM" id="SSF52096">
    <property type="entry name" value="ClpP/crotonase"/>
    <property type="match status" value="1"/>
</dbReference>
<dbReference type="GO" id="GO:0051117">
    <property type="term" value="F:ATPase binding"/>
    <property type="evidence" value="ECO:0000318"/>
    <property type="project" value="GO_Central"/>
</dbReference>
<dbReference type="InterPro" id="IPR029045">
    <property type="entry name" value="ClpP/crotonase-like_dom_sf"/>
</dbReference>
<feature type="region of interest" description="Disordered" evidence="8">
    <location>
        <begin position="1"/>
        <end position="22"/>
    </location>
</feature>
<dbReference type="InterPro" id="IPR018215">
    <property type="entry name" value="ClpP_Ser_AS"/>
</dbReference>
<accession>A0A251T8A9</accession>
<evidence type="ECO:0000256" key="8">
    <source>
        <dbReference type="SAM" id="MobiDB-lite"/>
    </source>
</evidence>
<keyword evidence="10" id="KW-1185">Reference proteome</keyword>
<proteinExistence type="inferred from homology"/>
<evidence type="ECO:0000256" key="4">
    <source>
        <dbReference type="ARBA" id="ARBA00022801"/>
    </source>
</evidence>
<feature type="active site" evidence="6">
    <location>
        <position position="162"/>
    </location>
</feature>
<dbReference type="CDD" id="cd07017">
    <property type="entry name" value="S14_ClpP_2"/>
    <property type="match status" value="1"/>
</dbReference>
<protein>
    <recommendedName>
        <fullName evidence="7">ATP-dependent Clp protease proteolytic subunit</fullName>
    </recommendedName>
</protein>
<dbReference type="GO" id="GO:0006515">
    <property type="term" value="P:protein quality control for misfolded or incompletely synthesized proteins"/>
    <property type="evidence" value="ECO:0000318"/>
    <property type="project" value="GO_Central"/>
</dbReference>
<keyword evidence="4" id="KW-0378">Hydrolase</keyword>
<evidence type="ECO:0000256" key="6">
    <source>
        <dbReference type="PROSITE-ProRule" id="PRU10085"/>
    </source>
</evidence>
<dbReference type="Proteomes" id="UP000215914">
    <property type="component" value="Chromosome 11"/>
</dbReference>
<dbReference type="Pfam" id="PF00574">
    <property type="entry name" value="CLP_protease"/>
    <property type="match status" value="1"/>
</dbReference>
<dbReference type="InterPro" id="IPR023562">
    <property type="entry name" value="ClpP/TepA"/>
</dbReference>
<dbReference type="EMBL" id="CM007900">
    <property type="protein sequence ID" value="OTG07134.1"/>
    <property type="molecule type" value="Genomic_DNA"/>
</dbReference>
<gene>
    <name evidence="9" type="ORF">HannXRQ_Chr11g0326901</name>
</gene>
<sequence>MPIGVPKVPFRSPGEEDASWEDKKERKTNSYLVKNQRKSYYYKLEGTCYEKKSIGIYTLILFFFFEPYASKGACTVPKGYNLTLINRLYRERLLFLGQEVDSEISNQLIGLMIYLSIEDDTQDLYLFINSPGGWVIPGVALYDTMQFVQPDVHTICMGSAASMGSFILRILLLSYIIRVMIHQPAGSFSEVATGEFILEVGELLKLRETLTRVYVQRTGKPVWVVSEDMERDVFMSATEAQAYGIVDLVAVE</sequence>
<evidence type="ECO:0000256" key="3">
    <source>
        <dbReference type="ARBA" id="ARBA00022670"/>
    </source>
</evidence>
<dbReference type="GO" id="GO:0009368">
    <property type="term" value="C:endopeptidase Clp complex"/>
    <property type="evidence" value="ECO:0000318"/>
    <property type="project" value="GO_Central"/>
</dbReference>
<keyword evidence="5" id="KW-0720">Serine protease</keyword>
<dbReference type="PANTHER" id="PTHR10381:SF15">
    <property type="entry name" value="CHLOROPLASTIC ATP-DEPENDENT CLP PROTEASE PROTEOLYTIC SUBUNIT 1"/>
    <property type="match status" value="1"/>
</dbReference>
<evidence type="ECO:0000256" key="2">
    <source>
        <dbReference type="ARBA" id="ARBA00022640"/>
    </source>
</evidence>
<comment type="catalytic activity">
    <reaction evidence="6">
        <text>Hydrolysis of proteins to small peptides in the presence of ATP and magnesium. alpha-casein is the usual test substrate. In the absence of ATP, only oligopeptides shorter than five residues are hydrolyzed (such as succinyl-Leu-Tyr-|-NHMec, and Leu-Tyr-Leu-|-Tyr-Trp, in which cleavage of the -Tyr-|-Leu- and -Tyr-|-Trp bonds also occurs).</text>
        <dbReference type="EC" id="3.4.21.92"/>
    </reaction>
</comment>
<dbReference type="STRING" id="4232.A0A251T8A9"/>
<dbReference type="GO" id="GO:0004176">
    <property type="term" value="F:ATP-dependent peptidase activity"/>
    <property type="evidence" value="ECO:0000318"/>
    <property type="project" value="GO_Central"/>
</dbReference>
<evidence type="ECO:0000256" key="7">
    <source>
        <dbReference type="RuleBase" id="RU003567"/>
    </source>
</evidence>
<evidence type="ECO:0000313" key="10">
    <source>
        <dbReference type="Proteomes" id="UP000215914"/>
    </source>
</evidence>
<dbReference type="PROSITE" id="PS00381">
    <property type="entry name" value="CLP_PROTEASE_SER"/>
    <property type="match status" value="1"/>
</dbReference>
<dbReference type="InterPro" id="IPR001907">
    <property type="entry name" value="ClpP"/>
</dbReference>
<dbReference type="PRINTS" id="PR00127">
    <property type="entry name" value="CLPPROTEASEP"/>
</dbReference>
<evidence type="ECO:0000313" key="9">
    <source>
        <dbReference type="EMBL" id="OTG07134.1"/>
    </source>
</evidence>
<comment type="similarity">
    <text evidence="1 7">Belongs to the peptidase S14 family.</text>
</comment>
<dbReference type="InParanoid" id="A0A251T8A9"/>
<name>A0A251T8A9_HELAN</name>
<keyword evidence="2" id="KW-0934">Plastid</keyword>
<reference evidence="10" key="1">
    <citation type="journal article" date="2017" name="Nature">
        <title>The sunflower genome provides insights into oil metabolism, flowering and Asterid evolution.</title>
        <authorList>
            <person name="Badouin H."/>
            <person name="Gouzy J."/>
            <person name="Grassa C.J."/>
            <person name="Murat F."/>
            <person name="Staton S.E."/>
            <person name="Cottret L."/>
            <person name="Lelandais-Briere C."/>
            <person name="Owens G.L."/>
            <person name="Carrere S."/>
            <person name="Mayjonade B."/>
            <person name="Legrand L."/>
            <person name="Gill N."/>
            <person name="Kane N.C."/>
            <person name="Bowers J.E."/>
            <person name="Hubner S."/>
            <person name="Bellec A."/>
            <person name="Berard A."/>
            <person name="Berges H."/>
            <person name="Blanchet N."/>
            <person name="Boniface M.C."/>
            <person name="Brunel D."/>
            <person name="Catrice O."/>
            <person name="Chaidir N."/>
            <person name="Claudel C."/>
            <person name="Donnadieu C."/>
            <person name="Faraut T."/>
            <person name="Fievet G."/>
            <person name="Helmstetter N."/>
            <person name="King M."/>
            <person name="Knapp S.J."/>
            <person name="Lai Z."/>
            <person name="Le Paslier M.C."/>
            <person name="Lippi Y."/>
            <person name="Lorenzon L."/>
            <person name="Mandel J.R."/>
            <person name="Marage G."/>
            <person name="Marchand G."/>
            <person name="Marquand E."/>
            <person name="Bret-Mestries E."/>
            <person name="Morien E."/>
            <person name="Nambeesan S."/>
            <person name="Nguyen T."/>
            <person name="Pegot-Espagnet P."/>
            <person name="Pouilly N."/>
            <person name="Raftis F."/>
            <person name="Sallet E."/>
            <person name="Schiex T."/>
            <person name="Thomas J."/>
            <person name="Vandecasteele C."/>
            <person name="Vares D."/>
            <person name="Vear F."/>
            <person name="Vautrin S."/>
            <person name="Crespi M."/>
            <person name="Mangin B."/>
            <person name="Burke J.M."/>
            <person name="Salse J."/>
            <person name="Munos S."/>
            <person name="Vincourt P."/>
            <person name="Rieseberg L.H."/>
            <person name="Langlade N.B."/>
        </authorList>
    </citation>
    <scope>NUCLEOTIDE SEQUENCE [LARGE SCALE GENOMIC DNA]</scope>
    <source>
        <strain evidence="10">cv. SF193</strain>
    </source>
</reference>
<dbReference type="AlphaFoldDB" id="A0A251T8A9"/>